<gene>
    <name evidence="9" type="ORF">B0I29_111210</name>
</gene>
<keyword evidence="5 7" id="KW-0472">Membrane</keyword>
<dbReference type="InterPro" id="IPR037185">
    <property type="entry name" value="EmrE-like"/>
</dbReference>
<evidence type="ECO:0000256" key="4">
    <source>
        <dbReference type="ARBA" id="ARBA00022989"/>
    </source>
</evidence>
<keyword evidence="10" id="KW-1185">Reference proteome</keyword>
<dbReference type="SUPFAM" id="SSF103481">
    <property type="entry name" value="Multidrug resistance efflux transporter EmrE"/>
    <property type="match status" value="2"/>
</dbReference>
<feature type="transmembrane region" description="Helical" evidence="7">
    <location>
        <begin position="172"/>
        <end position="190"/>
    </location>
</feature>
<feature type="transmembrane region" description="Helical" evidence="7">
    <location>
        <begin position="12"/>
        <end position="31"/>
    </location>
</feature>
<dbReference type="EMBL" id="QLMJ01000011">
    <property type="protein sequence ID" value="RAK34608.1"/>
    <property type="molecule type" value="Genomic_DNA"/>
</dbReference>
<evidence type="ECO:0000256" key="1">
    <source>
        <dbReference type="ARBA" id="ARBA00004141"/>
    </source>
</evidence>
<feature type="transmembrane region" description="Helical" evidence="7">
    <location>
        <begin position="37"/>
        <end position="55"/>
    </location>
</feature>
<dbReference type="Proteomes" id="UP000249341">
    <property type="component" value="Unassembled WGS sequence"/>
</dbReference>
<keyword evidence="4 7" id="KW-1133">Transmembrane helix</keyword>
<feature type="domain" description="EamA" evidence="8">
    <location>
        <begin position="143"/>
        <end position="274"/>
    </location>
</feature>
<evidence type="ECO:0000259" key="8">
    <source>
        <dbReference type="Pfam" id="PF00892"/>
    </source>
</evidence>
<evidence type="ECO:0000256" key="5">
    <source>
        <dbReference type="ARBA" id="ARBA00023136"/>
    </source>
</evidence>
<proteinExistence type="inferred from homology"/>
<feature type="region of interest" description="Disordered" evidence="6">
    <location>
        <begin position="281"/>
        <end position="330"/>
    </location>
</feature>
<name>A0A327Z880_9ACTN</name>
<dbReference type="GO" id="GO:0016020">
    <property type="term" value="C:membrane"/>
    <property type="evidence" value="ECO:0007669"/>
    <property type="project" value="UniProtKB-SubCell"/>
</dbReference>
<dbReference type="Pfam" id="PF00892">
    <property type="entry name" value="EamA"/>
    <property type="match status" value="1"/>
</dbReference>
<evidence type="ECO:0000256" key="7">
    <source>
        <dbReference type="SAM" id="Phobius"/>
    </source>
</evidence>
<feature type="transmembrane region" description="Helical" evidence="7">
    <location>
        <begin position="142"/>
        <end position="160"/>
    </location>
</feature>
<comment type="similarity">
    <text evidence="2">Belongs to the EamA transporter family.</text>
</comment>
<feature type="transmembrane region" description="Helical" evidence="7">
    <location>
        <begin position="117"/>
        <end position="136"/>
    </location>
</feature>
<protein>
    <submittedName>
        <fullName evidence="9">Inner membrane transporter RhtA</fullName>
    </submittedName>
</protein>
<feature type="transmembrane region" description="Helical" evidence="7">
    <location>
        <begin position="91"/>
        <end position="110"/>
    </location>
</feature>
<dbReference type="AlphaFoldDB" id="A0A327Z880"/>
<dbReference type="InterPro" id="IPR000620">
    <property type="entry name" value="EamA_dom"/>
</dbReference>
<dbReference type="PANTHER" id="PTHR32322:SF2">
    <property type="entry name" value="EAMA DOMAIN-CONTAINING PROTEIN"/>
    <property type="match status" value="1"/>
</dbReference>
<feature type="transmembrane region" description="Helical" evidence="7">
    <location>
        <begin position="67"/>
        <end position="85"/>
    </location>
</feature>
<feature type="transmembrane region" description="Helical" evidence="7">
    <location>
        <begin position="202"/>
        <end position="220"/>
    </location>
</feature>
<evidence type="ECO:0000313" key="10">
    <source>
        <dbReference type="Proteomes" id="UP000249341"/>
    </source>
</evidence>
<keyword evidence="3 7" id="KW-0812">Transmembrane</keyword>
<dbReference type="InterPro" id="IPR050638">
    <property type="entry name" value="AA-Vitamin_Transporters"/>
</dbReference>
<evidence type="ECO:0000256" key="2">
    <source>
        <dbReference type="ARBA" id="ARBA00007362"/>
    </source>
</evidence>
<reference evidence="9 10" key="1">
    <citation type="submission" date="2018-06" db="EMBL/GenBank/DDBJ databases">
        <title>Genomic Encyclopedia of Type Strains, Phase III (KMG-III): the genomes of soil and plant-associated and newly described type strains.</title>
        <authorList>
            <person name="Whitman W."/>
        </authorList>
    </citation>
    <scope>NUCLEOTIDE SEQUENCE [LARGE SCALE GENOMIC DNA]</scope>
    <source>
        <strain evidence="9 10">CGMCC 4.7090</strain>
    </source>
</reference>
<evidence type="ECO:0000256" key="3">
    <source>
        <dbReference type="ARBA" id="ARBA00022692"/>
    </source>
</evidence>
<sequence length="330" mass="33577">MADVRTKSGPVLVLGSVLSLQFGGAVAALLFPRAGVHGVVALRLAIAALILLAICRPRTRGYRRADWLSIAAFGIALAGLNTLFYHAIDRIPMGTAVTLEVLGPLTLSVITARSRRGWMWAGLALAGVVLLGRGGFGRLDPAGVGFALGAAVMWAAYIVLSARVGHRFPKADGLALAVAASAVITLPFGVAEAGSVLLEPRILLMGTVVAVLASVLPYSLEMLALRRMPTTTFAVLMSLGPAVAALAGFLLLGQALTLLECLAILLVITAAMGAVTGTKPAPGAVTGTRPAPGAVAGTKPAPGPVSPASPVRTPSRTEARRTLAPATPDA</sequence>
<accession>A0A327Z880</accession>
<organism evidence="9 10">
    <name type="scientific">Actinoplanes lutulentus</name>
    <dbReference type="NCBI Taxonomy" id="1287878"/>
    <lineage>
        <taxon>Bacteria</taxon>
        <taxon>Bacillati</taxon>
        <taxon>Actinomycetota</taxon>
        <taxon>Actinomycetes</taxon>
        <taxon>Micromonosporales</taxon>
        <taxon>Micromonosporaceae</taxon>
        <taxon>Actinoplanes</taxon>
    </lineage>
</organism>
<feature type="transmembrane region" description="Helical" evidence="7">
    <location>
        <begin position="257"/>
        <end position="275"/>
    </location>
</feature>
<feature type="transmembrane region" description="Helical" evidence="7">
    <location>
        <begin position="232"/>
        <end position="251"/>
    </location>
</feature>
<evidence type="ECO:0000313" key="9">
    <source>
        <dbReference type="EMBL" id="RAK34608.1"/>
    </source>
</evidence>
<comment type="subcellular location">
    <subcellularLocation>
        <location evidence="1">Membrane</location>
        <topology evidence="1">Multi-pass membrane protein</topology>
    </subcellularLocation>
</comment>
<dbReference type="PANTHER" id="PTHR32322">
    <property type="entry name" value="INNER MEMBRANE TRANSPORTER"/>
    <property type="match status" value="1"/>
</dbReference>
<evidence type="ECO:0000256" key="6">
    <source>
        <dbReference type="SAM" id="MobiDB-lite"/>
    </source>
</evidence>
<comment type="caution">
    <text evidence="9">The sequence shown here is derived from an EMBL/GenBank/DDBJ whole genome shotgun (WGS) entry which is preliminary data.</text>
</comment>